<evidence type="ECO:0000256" key="1">
    <source>
        <dbReference type="SAM" id="SignalP"/>
    </source>
</evidence>
<sequence>MIKKICLLFVLYFTFQSSFAQSELDAFKYVIVPNSFDFTIEPDQYQLNTLSKFLFQKEGFEVLMADDALPEDLINNGCLALWADVRNESNMFVTKFVIELKNCRKQVVYTSGMGQSREKKYKVAYNLALRQAFESFKTLNYSYKPEGITETQVVVMEVPAAEMKPRIEDVKTEVEAVEAETNSVPKPSKVSITEIKTDNSQVLKAKANGSDYELLNANSEIVYTLLFSGKEEFYMVKDMQATVYKKDGSWVIAKKLADGTLKVEKLNTNF</sequence>
<accession>A0A5D0REF8</accession>
<feature type="signal peptide" evidence="1">
    <location>
        <begin position="1"/>
        <end position="20"/>
    </location>
</feature>
<evidence type="ECO:0000313" key="2">
    <source>
        <dbReference type="EMBL" id="TYB79336.1"/>
    </source>
</evidence>
<dbReference type="RefSeq" id="WP_148403072.1">
    <property type="nucleotide sequence ID" value="NZ_VSKK01000001.1"/>
</dbReference>
<dbReference type="OrthoDB" id="1274006at2"/>
<organism evidence="2 3">
    <name type="scientific">Bizionia myxarmorum</name>
    <dbReference type="NCBI Taxonomy" id="291186"/>
    <lineage>
        <taxon>Bacteria</taxon>
        <taxon>Pseudomonadati</taxon>
        <taxon>Bacteroidota</taxon>
        <taxon>Flavobacteriia</taxon>
        <taxon>Flavobacteriales</taxon>
        <taxon>Flavobacteriaceae</taxon>
        <taxon>Bizionia</taxon>
    </lineage>
</organism>
<dbReference type="Proteomes" id="UP000323720">
    <property type="component" value="Unassembled WGS sequence"/>
</dbReference>
<dbReference type="AlphaFoldDB" id="A0A5D0REF8"/>
<protein>
    <recommendedName>
        <fullName evidence="4">Secreted protein</fullName>
    </recommendedName>
</protein>
<reference evidence="2 3" key="1">
    <citation type="submission" date="2019-08" db="EMBL/GenBank/DDBJ databases">
        <title>Genomes of Antarctic Bizionia species.</title>
        <authorList>
            <person name="Bowman J.P."/>
        </authorList>
    </citation>
    <scope>NUCLEOTIDE SEQUENCE [LARGE SCALE GENOMIC DNA]</scope>
    <source>
        <strain evidence="2 3">ADA-4</strain>
    </source>
</reference>
<proteinExistence type="predicted"/>
<feature type="chain" id="PRO_5022705537" description="Secreted protein" evidence="1">
    <location>
        <begin position="21"/>
        <end position="270"/>
    </location>
</feature>
<keyword evidence="3" id="KW-1185">Reference proteome</keyword>
<evidence type="ECO:0000313" key="3">
    <source>
        <dbReference type="Proteomes" id="UP000323720"/>
    </source>
</evidence>
<keyword evidence="1" id="KW-0732">Signal</keyword>
<gene>
    <name evidence="2" type="ORF">ES674_06065</name>
</gene>
<evidence type="ECO:0008006" key="4">
    <source>
        <dbReference type="Google" id="ProtNLM"/>
    </source>
</evidence>
<dbReference type="EMBL" id="VSKK01000001">
    <property type="protein sequence ID" value="TYB79336.1"/>
    <property type="molecule type" value="Genomic_DNA"/>
</dbReference>
<comment type="caution">
    <text evidence="2">The sequence shown here is derived from an EMBL/GenBank/DDBJ whole genome shotgun (WGS) entry which is preliminary data.</text>
</comment>
<name>A0A5D0REF8_9FLAO</name>